<proteinExistence type="predicted"/>
<evidence type="ECO:0000259" key="1">
    <source>
        <dbReference type="PROSITE" id="PS51071"/>
    </source>
</evidence>
<dbReference type="InterPro" id="IPR000281">
    <property type="entry name" value="HTH_RpiR"/>
</dbReference>
<name>A0ABZ2RG72_ECTME</name>
<dbReference type="Gene3D" id="3.40.50.10490">
    <property type="entry name" value="Glucose-6-phosphate isomerase like protein, domain 1"/>
    <property type="match status" value="1"/>
</dbReference>
<evidence type="ECO:0000313" key="3">
    <source>
        <dbReference type="EMBL" id="WXL25405.1"/>
    </source>
</evidence>
<protein>
    <submittedName>
        <fullName evidence="3">MurR/RpiR family transcriptional regulator</fullName>
    </submittedName>
</protein>
<feature type="domain" description="SIS" evidence="2">
    <location>
        <begin position="125"/>
        <end position="262"/>
    </location>
</feature>
<sequence length="289" mass="32331">MNLSLKQRLEKSLTSRTASSRAIATYMLANLNELAFSNAAEVAAKVGVSESTVGRFCRTLGYPHLKALKEDLRDDLGDSPWLIGDRLKAFRRSSVDETAVSGLEREIAALVRVHEHQHSAQWKTITQRLAERRKVFAAGFQTERGIAASFAHLLQYLRDGVHVVDGAAGHYADVLLSEPEQTALVVFEARRYSRHALELCQQAKARGIAVTLITDDYCDWAEQHADEVLRVPTDFNLFWESTAAMLSLVHLLINDVFRQLGPEVDQRLESVARLHNAFVGYTSSLKENN</sequence>
<dbReference type="PANTHER" id="PTHR30514">
    <property type="entry name" value="GLUCOKINASE"/>
    <property type="match status" value="1"/>
</dbReference>
<reference evidence="3 4" key="1">
    <citation type="submission" date="2024-03" db="EMBL/GenBank/DDBJ databases">
        <title>Complete genome of BD2.</title>
        <authorList>
            <person name="Cao G."/>
        </authorList>
    </citation>
    <scope>NUCLEOTIDE SEQUENCE [LARGE SCALE GENOMIC DNA]</scope>
    <source>
        <strain evidence="3 4">BD2</strain>
    </source>
</reference>
<dbReference type="PROSITE" id="PS51464">
    <property type="entry name" value="SIS"/>
    <property type="match status" value="1"/>
</dbReference>
<dbReference type="SUPFAM" id="SSF46689">
    <property type="entry name" value="Homeodomain-like"/>
    <property type="match status" value="1"/>
</dbReference>
<dbReference type="PROSITE" id="PS51071">
    <property type="entry name" value="HTH_RPIR"/>
    <property type="match status" value="1"/>
</dbReference>
<organism evidence="3 4">
    <name type="scientific">Ectopseudomonas mendocina</name>
    <name type="common">Pseudomonas mendocina</name>
    <dbReference type="NCBI Taxonomy" id="300"/>
    <lineage>
        <taxon>Bacteria</taxon>
        <taxon>Pseudomonadati</taxon>
        <taxon>Pseudomonadota</taxon>
        <taxon>Gammaproteobacteria</taxon>
        <taxon>Pseudomonadales</taxon>
        <taxon>Pseudomonadaceae</taxon>
        <taxon>Ectopseudomonas</taxon>
    </lineage>
</organism>
<feature type="domain" description="HTH rpiR-type" evidence="1">
    <location>
        <begin position="3"/>
        <end position="79"/>
    </location>
</feature>
<dbReference type="InterPro" id="IPR036388">
    <property type="entry name" value="WH-like_DNA-bd_sf"/>
</dbReference>
<evidence type="ECO:0000313" key="4">
    <source>
        <dbReference type="Proteomes" id="UP001476583"/>
    </source>
</evidence>
<dbReference type="InterPro" id="IPR001347">
    <property type="entry name" value="SIS_dom"/>
</dbReference>
<dbReference type="PANTHER" id="PTHR30514:SF18">
    <property type="entry name" value="RPIR-FAMILY TRANSCRIPTIONAL REGULATOR"/>
    <property type="match status" value="1"/>
</dbReference>
<keyword evidence="4" id="KW-1185">Reference proteome</keyword>
<dbReference type="InterPro" id="IPR046348">
    <property type="entry name" value="SIS_dom_sf"/>
</dbReference>
<dbReference type="SUPFAM" id="SSF53697">
    <property type="entry name" value="SIS domain"/>
    <property type="match status" value="1"/>
</dbReference>
<evidence type="ECO:0000259" key="2">
    <source>
        <dbReference type="PROSITE" id="PS51464"/>
    </source>
</evidence>
<dbReference type="Pfam" id="PF01418">
    <property type="entry name" value="HTH_6"/>
    <property type="match status" value="1"/>
</dbReference>
<dbReference type="Gene3D" id="1.10.10.10">
    <property type="entry name" value="Winged helix-like DNA-binding domain superfamily/Winged helix DNA-binding domain"/>
    <property type="match status" value="1"/>
</dbReference>
<dbReference type="InterPro" id="IPR047640">
    <property type="entry name" value="RpiR-like"/>
</dbReference>
<dbReference type="Pfam" id="PF01380">
    <property type="entry name" value="SIS"/>
    <property type="match status" value="1"/>
</dbReference>
<gene>
    <name evidence="3" type="ORF">WG219_19220</name>
</gene>
<dbReference type="Proteomes" id="UP001476583">
    <property type="component" value="Chromosome"/>
</dbReference>
<dbReference type="EMBL" id="CP148074">
    <property type="protein sequence ID" value="WXL25405.1"/>
    <property type="molecule type" value="Genomic_DNA"/>
</dbReference>
<dbReference type="InterPro" id="IPR009057">
    <property type="entry name" value="Homeodomain-like_sf"/>
</dbReference>
<accession>A0ABZ2RG72</accession>